<keyword evidence="5" id="KW-0175">Coiled coil</keyword>
<dbReference type="InterPro" id="IPR019734">
    <property type="entry name" value="TPR_rpt"/>
</dbReference>
<dbReference type="Gene3D" id="1.25.40.10">
    <property type="entry name" value="Tetratricopeptide repeat domain"/>
    <property type="match status" value="5"/>
</dbReference>
<evidence type="ECO:0000256" key="1">
    <source>
        <dbReference type="ARBA" id="ARBA00022705"/>
    </source>
</evidence>
<dbReference type="PROSITE" id="PS50076">
    <property type="entry name" value="DNAJ_2"/>
    <property type="match status" value="1"/>
</dbReference>
<dbReference type="OrthoDB" id="9816462at2"/>
<comment type="caution">
    <text evidence="7">The sequence shown here is derived from an EMBL/GenBank/DDBJ whole genome shotgun (WGS) entry which is preliminary data.</text>
</comment>
<evidence type="ECO:0000256" key="3">
    <source>
        <dbReference type="ARBA" id="ARBA00022803"/>
    </source>
</evidence>
<evidence type="ECO:0000259" key="6">
    <source>
        <dbReference type="PROSITE" id="PS50076"/>
    </source>
</evidence>
<dbReference type="Proteomes" id="UP000005384">
    <property type="component" value="Unassembled WGS sequence"/>
</dbReference>
<sequence>MSVQEMFAVLGIGVTRDEDEIRTAYRNLLVKTNPEDDPEGFKRLRGAYEEALAYARTPEQDDAVLEAEWMEEKGPAGEVLRQLADIYVSLPRRLDLEEWKALVKHPVFQSLDGSEAAKWGMFSYLADHYRVTCKVWQLLDEVFFIGENEQEFREHLPDGFIDFILYKVNDKTGNSDFAFELFEGEPEADYDGFVETYTALMNEADESPEGLVKAKQMLEKLESFDVFHPWCEVEKARYLLRTDEKERAESVAREVLGKYGKDDKVLLTGAGILLSCGYPEEAEHIYDGYLEREKGKRSNFGNYTALLGLGKIHMKREDWEKARELLVDARDYQVTEELEKLLEETNQALTEKYLAKADSLTEEEAKNLCLCFSSLNRAEEGWEFFEKHPEYEWNTLDWHRAMTFLAANAGQFQIAIDRAGLWRGFVEAEISEENQKAAENMDNDSEAAEEHEQELDRLKRGMARSWHLEACSYGSLFRKLDEDDEEQKEEREALYAKAMEAHDKSIELVETEVEFRMRKMMLLRDKKEHQSVVDQCEKILELDSQFFWACAYMQEAYENLRMAQEVVDTFYRAKAIYAGNAEIYLRALRVFKAFDQYEDALNIITQAEEAGVDNLKLMVEKIGILDHVVDDEEGWQEADDYAKAVIERLERENVEPEMLADAYLKRAYLNDTGDKKNKNKELRLDKELAEKSLELSDTTACRYYLGRYYIEHGNDAKKAYDHLKICEERGMDYEWMYFYIAQCHEKFREWDKAIEYYKKVAEVNPEFRDCYWRIGWLYRTKFNRTLQQEYADKALYYINLQGEKFGEIPDHNRRRSFIYLRMKEYDKALEEIEKGLEKDPDCGMWFQKGQIMRALGKYDEAIECYENSIKSEDRYGEDDETCYDRIFKSFLRQKRYDEGIAYFKKVMEAEEKKNVDIWDKCMYALSNLEGDRGNIEQALYWLEKRYGSVDLHRRVNDSWEREADRIEDVMDIWLIFKDSTEEEIEQKCQEAAYLGYEAMEDLSGKAEDRAVVCQNVGEAFFALGDFETARKFLERAREISKMVDDYDYSRSLAEYLMKTYYWLKEPELAEIAGNLYRKEVEKDFEECSDLGLDMETLLTRTSTQSKQLLYKLFCWAFYTGQNDRAHSYAKMMEEREMCWWCDEEGCTELWEIKGLEAMLNGDREAAITAFTRADQFCWLGGVREARMIMRRLEKERDRT</sequence>
<dbReference type="PATRIC" id="fig|742737.3.peg.3618"/>
<dbReference type="SUPFAM" id="SSF81901">
    <property type="entry name" value="HCP-like"/>
    <property type="match status" value="1"/>
</dbReference>
<proteinExistence type="predicted"/>
<feature type="coiled-coil region" evidence="5">
    <location>
        <begin position="434"/>
        <end position="461"/>
    </location>
</feature>
<dbReference type="Pfam" id="PF13174">
    <property type="entry name" value="TPR_6"/>
    <property type="match status" value="1"/>
</dbReference>
<dbReference type="InterPro" id="IPR036869">
    <property type="entry name" value="J_dom_sf"/>
</dbReference>
<protein>
    <recommendedName>
        <fullName evidence="6">J domain-containing protein</fullName>
    </recommendedName>
</protein>
<dbReference type="RefSeq" id="WP_006781630.1">
    <property type="nucleotide sequence ID" value="NZ_CP040506.1"/>
</dbReference>
<keyword evidence="8" id="KW-1185">Reference proteome</keyword>
<dbReference type="SMART" id="SM00028">
    <property type="entry name" value="TPR"/>
    <property type="match status" value="7"/>
</dbReference>
<gene>
    <name evidence="7" type="ORF">HMPREF9473_03639</name>
</gene>
<evidence type="ECO:0000313" key="7">
    <source>
        <dbReference type="EMBL" id="EHI58366.1"/>
    </source>
</evidence>
<feature type="domain" description="J" evidence="6">
    <location>
        <begin position="5"/>
        <end position="88"/>
    </location>
</feature>
<dbReference type="PANTHER" id="PTHR44943">
    <property type="entry name" value="CELLULOSE SYNTHASE OPERON PROTEIN C"/>
    <property type="match status" value="1"/>
</dbReference>
<evidence type="ECO:0000256" key="4">
    <source>
        <dbReference type="PROSITE-ProRule" id="PRU00339"/>
    </source>
</evidence>
<dbReference type="Pfam" id="PF13181">
    <property type="entry name" value="TPR_8"/>
    <property type="match status" value="1"/>
</dbReference>
<dbReference type="PROSITE" id="PS50005">
    <property type="entry name" value="TPR"/>
    <property type="match status" value="2"/>
</dbReference>
<dbReference type="GO" id="GO:0006260">
    <property type="term" value="P:DNA replication"/>
    <property type="evidence" value="ECO:0007669"/>
    <property type="project" value="UniProtKB-KW"/>
</dbReference>
<dbReference type="SUPFAM" id="SSF46565">
    <property type="entry name" value="Chaperone J-domain"/>
    <property type="match status" value="1"/>
</dbReference>
<evidence type="ECO:0000256" key="2">
    <source>
        <dbReference type="ARBA" id="ARBA00022737"/>
    </source>
</evidence>
<evidence type="ECO:0000256" key="5">
    <source>
        <dbReference type="SAM" id="Coils"/>
    </source>
</evidence>
<dbReference type="PANTHER" id="PTHR44943:SF8">
    <property type="entry name" value="TPR REPEAT-CONTAINING PROTEIN MJ0263"/>
    <property type="match status" value="1"/>
</dbReference>
<dbReference type="HOGENOM" id="CLU_280032_0_0_9"/>
<keyword evidence="2" id="KW-0677">Repeat</keyword>
<accession>G5IJG1</accession>
<dbReference type="SUPFAM" id="SSF48452">
    <property type="entry name" value="TPR-like"/>
    <property type="match status" value="3"/>
</dbReference>
<feature type="repeat" description="TPR" evidence="4">
    <location>
        <begin position="842"/>
        <end position="875"/>
    </location>
</feature>
<keyword evidence="1" id="KW-0235">DNA replication</keyword>
<dbReference type="CDD" id="cd06257">
    <property type="entry name" value="DnaJ"/>
    <property type="match status" value="1"/>
</dbReference>
<dbReference type="EMBL" id="ADLN01000103">
    <property type="protein sequence ID" value="EHI58366.1"/>
    <property type="molecule type" value="Genomic_DNA"/>
</dbReference>
<feature type="repeat" description="TPR" evidence="4">
    <location>
        <begin position="734"/>
        <end position="767"/>
    </location>
</feature>
<organism evidence="7 8">
    <name type="scientific">Hungatella hathewayi WAL-18680</name>
    <dbReference type="NCBI Taxonomy" id="742737"/>
    <lineage>
        <taxon>Bacteria</taxon>
        <taxon>Bacillati</taxon>
        <taxon>Bacillota</taxon>
        <taxon>Clostridia</taxon>
        <taxon>Lachnospirales</taxon>
        <taxon>Lachnospiraceae</taxon>
        <taxon>Hungatella</taxon>
    </lineage>
</organism>
<name>G5IJG1_9FIRM</name>
<dbReference type="InterPro" id="IPR011990">
    <property type="entry name" value="TPR-like_helical_dom_sf"/>
</dbReference>
<dbReference type="AlphaFoldDB" id="G5IJG1"/>
<reference evidence="7 8" key="1">
    <citation type="submission" date="2011-08" db="EMBL/GenBank/DDBJ databases">
        <title>The Genome Sequence of Clostridium hathewayi WAL-18680.</title>
        <authorList>
            <consortium name="The Broad Institute Genome Sequencing Platform"/>
            <person name="Earl A."/>
            <person name="Ward D."/>
            <person name="Feldgarden M."/>
            <person name="Gevers D."/>
            <person name="Finegold S.M."/>
            <person name="Summanen P.H."/>
            <person name="Molitoris D.R."/>
            <person name="Song M."/>
            <person name="Daigneault M."/>
            <person name="Allen-Vercoe E."/>
            <person name="Young S.K."/>
            <person name="Zeng Q."/>
            <person name="Gargeya S."/>
            <person name="Fitzgerald M."/>
            <person name="Haas B."/>
            <person name="Abouelleil A."/>
            <person name="Alvarado L."/>
            <person name="Arachchi H.M."/>
            <person name="Berlin A."/>
            <person name="Brown A."/>
            <person name="Chapman S.B."/>
            <person name="Chen Z."/>
            <person name="Dunbar C."/>
            <person name="Freedman E."/>
            <person name="Gearin G."/>
            <person name="Gellesch M."/>
            <person name="Goldberg J."/>
            <person name="Griggs A."/>
            <person name="Gujja S."/>
            <person name="Heiman D."/>
            <person name="Howarth C."/>
            <person name="Larson L."/>
            <person name="Lui A."/>
            <person name="MacDonald P.J.P."/>
            <person name="Montmayeur A."/>
            <person name="Murphy C."/>
            <person name="Neiman D."/>
            <person name="Pearson M."/>
            <person name="Priest M."/>
            <person name="Roberts A."/>
            <person name="Saif S."/>
            <person name="Shea T."/>
            <person name="Shenoy N."/>
            <person name="Sisk P."/>
            <person name="Stolte C."/>
            <person name="Sykes S."/>
            <person name="Wortman J."/>
            <person name="Nusbaum C."/>
            <person name="Birren B."/>
        </authorList>
    </citation>
    <scope>NUCLEOTIDE SEQUENCE [LARGE SCALE GENOMIC DNA]</scope>
    <source>
        <strain evidence="7 8">WAL-18680</strain>
    </source>
</reference>
<evidence type="ECO:0000313" key="8">
    <source>
        <dbReference type="Proteomes" id="UP000005384"/>
    </source>
</evidence>
<dbReference type="InterPro" id="IPR001623">
    <property type="entry name" value="DnaJ_domain"/>
</dbReference>
<keyword evidence="3 4" id="KW-0802">TPR repeat</keyword>
<dbReference type="InterPro" id="IPR051685">
    <property type="entry name" value="Ycf3/AcsC/BcsC/TPR_MFPF"/>
</dbReference>